<evidence type="ECO:0000313" key="2">
    <source>
        <dbReference type="Proteomes" id="UP001632037"/>
    </source>
</evidence>
<gene>
    <name evidence="1" type="ORF">V7S43_005632</name>
</gene>
<accession>A0ABD3FU29</accession>
<dbReference type="Proteomes" id="UP001632037">
    <property type="component" value="Unassembled WGS sequence"/>
</dbReference>
<name>A0ABD3FU29_9STRA</name>
<organism evidence="1 2">
    <name type="scientific">Phytophthora oleae</name>
    <dbReference type="NCBI Taxonomy" id="2107226"/>
    <lineage>
        <taxon>Eukaryota</taxon>
        <taxon>Sar</taxon>
        <taxon>Stramenopiles</taxon>
        <taxon>Oomycota</taxon>
        <taxon>Peronosporomycetes</taxon>
        <taxon>Peronosporales</taxon>
        <taxon>Peronosporaceae</taxon>
        <taxon>Phytophthora</taxon>
    </lineage>
</organism>
<reference evidence="1 2" key="1">
    <citation type="submission" date="2024-09" db="EMBL/GenBank/DDBJ databases">
        <title>Genome sequencing and assembly of Phytophthora oleae, isolate VK10A, causative agent of rot of olive drupes.</title>
        <authorList>
            <person name="Conti Taguali S."/>
            <person name="Riolo M."/>
            <person name="La Spada F."/>
            <person name="Cacciola S.O."/>
            <person name="Dionisio G."/>
        </authorList>
    </citation>
    <scope>NUCLEOTIDE SEQUENCE [LARGE SCALE GENOMIC DNA]</scope>
    <source>
        <strain evidence="1 2">VK10A</strain>
    </source>
</reference>
<dbReference type="EMBL" id="JBIMZQ010000009">
    <property type="protein sequence ID" value="KAL3669250.1"/>
    <property type="molecule type" value="Genomic_DNA"/>
</dbReference>
<proteinExistence type="predicted"/>
<evidence type="ECO:0000313" key="1">
    <source>
        <dbReference type="EMBL" id="KAL3669250.1"/>
    </source>
</evidence>
<comment type="caution">
    <text evidence="1">The sequence shown here is derived from an EMBL/GenBank/DDBJ whole genome shotgun (WGS) entry which is preliminary data.</text>
</comment>
<protein>
    <submittedName>
        <fullName evidence="1">Uncharacterized protein</fullName>
    </submittedName>
</protein>
<keyword evidence="2" id="KW-1185">Reference proteome</keyword>
<sequence>MKLSTLICCNPDYERNELVRVGGSYDRARQFCSLITDNMDGALFHSEYLSKTSVMGPLNYSLGRRAYMIHDHTLMQRKSGVNLPVMTQTFLLDEA</sequence>
<dbReference type="AlphaFoldDB" id="A0ABD3FU29"/>